<dbReference type="PROSITE" id="PS50240">
    <property type="entry name" value="TRYPSIN_DOM"/>
    <property type="match status" value="2"/>
</dbReference>
<dbReference type="InterPro" id="IPR009003">
    <property type="entry name" value="Peptidase_S1_PA"/>
</dbReference>
<gene>
    <name evidence="5" type="ORF">GE061_006345</name>
</gene>
<dbReference type="EMBL" id="WIXP02000014">
    <property type="protein sequence ID" value="KAF6200045.1"/>
    <property type="molecule type" value="Genomic_DNA"/>
</dbReference>
<evidence type="ECO:0000256" key="3">
    <source>
        <dbReference type="SAM" id="MobiDB-lite"/>
    </source>
</evidence>
<dbReference type="FunFam" id="2.40.10.10:FF:000068">
    <property type="entry name" value="transmembrane protease serine 2"/>
    <property type="match status" value="1"/>
</dbReference>
<dbReference type="OrthoDB" id="6261922at2759"/>
<dbReference type="CDD" id="cd00190">
    <property type="entry name" value="Tryp_SPc"/>
    <property type="match status" value="2"/>
</dbReference>
<evidence type="ECO:0000256" key="1">
    <source>
        <dbReference type="ARBA" id="ARBA00023157"/>
    </source>
</evidence>
<dbReference type="PANTHER" id="PTHR24256">
    <property type="entry name" value="TRYPTASE-RELATED"/>
    <property type="match status" value="1"/>
</dbReference>
<reference evidence="5" key="1">
    <citation type="journal article" date="2021" name="Mol. Ecol. Resour.">
        <title>Apolygus lucorum genome provides insights into omnivorousness and mesophyll feeding.</title>
        <authorList>
            <person name="Liu Y."/>
            <person name="Liu H."/>
            <person name="Wang H."/>
            <person name="Huang T."/>
            <person name="Liu B."/>
            <person name="Yang B."/>
            <person name="Yin L."/>
            <person name="Li B."/>
            <person name="Zhang Y."/>
            <person name="Zhang S."/>
            <person name="Jiang F."/>
            <person name="Zhang X."/>
            <person name="Ren Y."/>
            <person name="Wang B."/>
            <person name="Wang S."/>
            <person name="Lu Y."/>
            <person name="Wu K."/>
            <person name="Fan W."/>
            <person name="Wang G."/>
        </authorList>
    </citation>
    <scope>NUCLEOTIDE SEQUENCE</scope>
    <source>
        <strain evidence="5">12Hb</strain>
    </source>
</reference>
<proteinExistence type="inferred from homology"/>
<evidence type="ECO:0000313" key="6">
    <source>
        <dbReference type="Proteomes" id="UP000466442"/>
    </source>
</evidence>
<accession>A0A8S9WXK9</accession>
<dbReference type="InterPro" id="IPR001254">
    <property type="entry name" value="Trypsin_dom"/>
</dbReference>
<dbReference type="GO" id="GO:0006508">
    <property type="term" value="P:proteolysis"/>
    <property type="evidence" value="ECO:0007669"/>
    <property type="project" value="InterPro"/>
</dbReference>
<keyword evidence="1" id="KW-1015">Disulfide bond</keyword>
<dbReference type="InterPro" id="IPR051487">
    <property type="entry name" value="Ser/Thr_Proteases_Immune/Dev"/>
</dbReference>
<feature type="region of interest" description="Disordered" evidence="3">
    <location>
        <begin position="584"/>
        <end position="608"/>
    </location>
</feature>
<dbReference type="FunFam" id="2.40.10.10:FF:000134">
    <property type="entry name" value="Uncharacterized protein, isoform B"/>
    <property type="match status" value="1"/>
</dbReference>
<dbReference type="Gene3D" id="2.40.10.10">
    <property type="entry name" value="Trypsin-like serine proteases"/>
    <property type="match status" value="3"/>
</dbReference>
<evidence type="ECO:0000259" key="4">
    <source>
        <dbReference type="PROSITE" id="PS50240"/>
    </source>
</evidence>
<dbReference type="AlphaFoldDB" id="A0A8S9WXK9"/>
<dbReference type="SMART" id="SM00020">
    <property type="entry name" value="Tryp_SPc"/>
    <property type="match status" value="2"/>
</dbReference>
<evidence type="ECO:0000256" key="2">
    <source>
        <dbReference type="ARBA" id="ARBA00024195"/>
    </source>
</evidence>
<dbReference type="Proteomes" id="UP000466442">
    <property type="component" value="Unassembled WGS sequence"/>
</dbReference>
<comment type="similarity">
    <text evidence="2">Belongs to the peptidase S1 family. CLIP subfamily.</text>
</comment>
<feature type="region of interest" description="Disordered" evidence="3">
    <location>
        <begin position="450"/>
        <end position="522"/>
    </location>
</feature>
<feature type="domain" description="Peptidase S1" evidence="4">
    <location>
        <begin position="202"/>
        <end position="446"/>
    </location>
</feature>
<dbReference type="PRINTS" id="PR00722">
    <property type="entry name" value="CHYMOTRYPSIN"/>
</dbReference>
<feature type="compositionally biased region" description="Polar residues" evidence="3">
    <location>
        <begin position="513"/>
        <end position="522"/>
    </location>
</feature>
<protein>
    <recommendedName>
        <fullName evidence="4">Peptidase S1 domain-containing protein</fullName>
    </recommendedName>
</protein>
<dbReference type="InterPro" id="IPR001314">
    <property type="entry name" value="Peptidase_S1A"/>
</dbReference>
<dbReference type="Pfam" id="PF00089">
    <property type="entry name" value="Trypsin"/>
    <property type="match status" value="2"/>
</dbReference>
<dbReference type="PROSITE" id="PS00135">
    <property type="entry name" value="TRYPSIN_SER"/>
    <property type="match status" value="1"/>
</dbReference>
<dbReference type="InterPro" id="IPR033116">
    <property type="entry name" value="TRYPSIN_SER"/>
</dbReference>
<feature type="domain" description="Peptidase S1" evidence="4">
    <location>
        <begin position="660"/>
        <end position="908"/>
    </location>
</feature>
<evidence type="ECO:0000313" key="5">
    <source>
        <dbReference type="EMBL" id="KAF6200045.1"/>
    </source>
</evidence>
<organism evidence="5 6">
    <name type="scientific">Apolygus lucorum</name>
    <name type="common">Small green plant bug</name>
    <name type="synonym">Lygocoris lucorum</name>
    <dbReference type="NCBI Taxonomy" id="248454"/>
    <lineage>
        <taxon>Eukaryota</taxon>
        <taxon>Metazoa</taxon>
        <taxon>Ecdysozoa</taxon>
        <taxon>Arthropoda</taxon>
        <taxon>Hexapoda</taxon>
        <taxon>Insecta</taxon>
        <taxon>Pterygota</taxon>
        <taxon>Neoptera</taxon>
        <taxon>Paraneoptera</taxon>
        <taxon>Hemiptera</taxon>
        <taxon>Heteroptera</taxon>
        <taxon>Panheteroptera</taxon>
        <taxon>Cimicomorpha</taxon>
        <taxon>Miridae</taxon>
        <taxon>Mirini</taxon>
        <taxon>Apolygus</taxon>
    </lineage>
</organism>
<dbReference type="GO" id="GO:0004252">
    <property type="term" value="F:serine-type endopeptidase activity"/>
    <property type="evidence" value="ECO:0007669"/>
    <property type="project" value="InterPro"/>
</dbReference>
<dbReference type="InterPro" id="IPR043504">
    <property type="entry name" value="Peptidase_S1_PA_chymotrypsin"/>
</dbReference>
<feature type="compositionally biased region" description="Polar residues" evidence="3">
    <location>
        <begin position="451"/>
        <end position="465"/>
    </location>
</feature>
<dbReference type="SUPFAM" id="SSF50494">
    <property type="entry name" value="Trypsin-like serine proteases"/>
    <property type="match status" value="2"/>
</dbReference>
<dbReference type="FunFam" id="2.40.10.10:FF:000002">
    <property type="entry name" value="Transmembrane protease serine"/>
    <property type="match status" value="1"/>
</dbReference>
<sequence>MSKLGRDKKPFRRSVCTAGYNRFFFHDYSSVPQEMGVYWTANMLTALSVFQMVIGDLNEDISHNSSTSSINNTINLSTRLISVPMDCACVQFYQCVNGTFDKHGINQIIYKSDFTSNEYIRSNLLPNSCPGYQVWCCSESHKSTGRFPSEPEIGHQPPEAEEVGSNPEITFGRVQEVSNKTRDASGCGYSEKPTKSGIQYKIIGRNNEALAKEFPWSVMILTQDRINPKLVRYECGGSLIHKRVVLTVAHCAAKFGQQRAVVRAGEYNTKLQEKYQERFITKIITHPAYDDDTLHNDMALLVTDKDFQLAPNVNILCLPMEEDRIVVNDCIVAGWGNNKDDNNHHVLKKTTLSTVLRDECQSKLRETEELGADFELHESFVCAGGIEGKDACKGDGGSPLICPIKGKINRYHQVGIVAWGIKCGEALPGVYVNVARFKVWIDGEMKKLGFTTDNKTPVKPSQSNYETESDSEDSEEYQHARGYSQTECGCGKSHSSKPKWEGPTNDEPENKNVHTTSQVNQTNLYKGSTWAVTNSNAESHSEVQPESNVEDRFSFQFSLVKGCSFYIQGGRHVQRCNYRTSNEPLDDVTGNGRPQTEKTRIVTTTPPPVLDDRVTSNSFFFGRERFKGKETPKDSQDGVQEPQPLLATSPKCGISLRNRIVGGMPSTVDNWPWMVAYGFRDRKTEQEFVWMCGGSLVTEKHTITVAHCLMSDTHYMDVARIGDIYLNSTLDENSIAEQRKVNRNFIVHPDYNHTSQNKMHDIAIVTVKEPFSKRYTPICLPFQLDMRNNQFTGKDAFVAGWGATSFDSFSSDVLLDVKLPIVDNEICRKFYMSRRVNIDSSHICAGAEAGKDSCRGDSGGPLMIKNDKNKAFYLIGVVSFGASCGQPGAPGVYTRITSHLSWLEEHLKDK</sequence>
<comment type="caution">
    <text evidence="5">The sequence shown here is derived from an EMBL/GenBank/DDBJ whole genome shotgun (WGS) entry which is preliminary data.</text>
</comment>
<keyword evidence="6" id="KW-1185">Reference proteome</keyword>
<name>A0A8S9WXK9_APOLU</name>